<dbReference type="RefSeq" id="NP_503286.1">
    <property type="nucleotide sequence ID" value="NM_070885.3"/>
</dbReference>
<dbReference type="UCSC" id="F31F4.12">
    <property type="organism name" value="c. elegans"/>
</dbReference>
<evidence type="ECO:0000256" key="5">
    <source>
        <dbReference type="ARBA" id="ARBA00023015"/>
    </source>
</evidence>
<dbReference type="CTD" id="185170"/>
<dbReference type="Gene3D" id="1.10.565.10">
    <property type="entry name" value="Retinoid X Receptor"/>
    <property type="match status" value="1"/>
</dbReference>
<dbReference type="FunCoup" id="O17131">
    <property type="interactions" value="321"/>
</dbReference>
<keyword evidence="8 10" id="KW-0675">Receptor</keyword>
<keyword evidence="3 10" id="KW-0863">Zinc-finger</keyword>
<dbReference type="Proteomes" id="UP000001940">
    <property type="component" value="Chromosome V"/>
</dbReference>
<dbReference type="SMR" id="O17131"/>
<evidence type="ECO:0000256" key="9">
    <source>
        <dbReference type="ARBA" id="ARBA00023242"/>
    </source>
</evidence>
<keyword evidence="14" id="KW-1185">Reference proteome</keyword>
<dbReference type="PaxDb" id="6239-F31F4.12"/>
<dbReference type="PROSITE" id="PS51030">
    <property type="entry name" value="NUCLEAR_REC_DBD_2"/>
    <property type="match status" value="1"/>
</dbReference>
<dbReference type="PANTHER" id="PTHR45680:SF13">
    <property type="entry name" value="NUCLEAR HORMONE RECEPTOR FAMILY"/>
    <property type="match status" value="1"/>
</dbReference>
<comment type="similarity">
    <text evidence="1 10">Belongs to the nuclear hormone receptor family.</text>
</comment>
<dbReference type="InterPro" id="IPR013088">
    <property type="entry name" value="Znf_NHR/GATA"/>
</dbReference>
<feature type="domain" description="Nuclear receptor" evidence="11">
    <location>
        <begin position="13"/>
        <end position="86"/>
    </location>
</feature>
<dbReference type="Gene3D" id="3.30.50.10">
    <property type="entry name" value="Erythroid Transcription Factor GATA-1, subunit A"/>
    <property type="match status" value="1"/>
</dbReference>
<keyword evidence="5 10" id="KW-0805">Transcription regulation</keyword>
<keyword evidence="9 10" id="KW-0539">Nucleus</keyword>
<dbReference type="GO" id="GO:0003700">
    <property type="term" value="F:DNA-binding transcription factor activity"/>
    <property type="evidence" value="ECO:0007669"/>
    <property type="project" value="InterPro"/>
</dbReference>
<keyword evidence="2 10" id="KW-0479">Metal-binding</keyword>
<proteinExistence type="inferred from homology"/>
<evidence type="ECO:0000256" key="4">
    <source>
        <dbReference type="ARBA" id="ARBA00022833"/>
    </source>
</evidence>
<dbReference type="InterPro" id="IPR000536">
    <property type="entry name" value="Nucl_hrmn_rcpt_lig-bd"/>
</dbReference>
<evidence type="ECO:0000259" key="12">
    <source>
        <dbReference type="PROSITE" id="PS51843"/>
    </source>
</evidence>
<dbReference type="GeneID" id="185170"/>
<evidence type="ECO:0000256" key="7">
    <source>
        <dbReference type="ARBA" id="ARBA00023163"/>
    </source>
</evidence>
<dbReference type="AGR" id="WB:WBGene00017961"/>
<dbReference type="SMART" id="SM00430">
    <property type="entry name" value="HOLI"/>
    <property type="match status" value="1"/>
</dbReference>
<dbReference type="InParanoid" id="O17131"/>
<protein>
    <submittedName>
        <fullName evidence="13">Nuclear Hormone Receptor family</fullName>
    </submittedName>
</protein>
<evidence type="ECO:0000256" key="6">
    <source>
        <dbReference type="ARBA" id="ARBA00023125"/>
    </source>
</evidence>
<dbReference type="PhylomeDB" id="O17131"/>
<dbReference type="HOGENOM" id="CLU_007368_7_1_1"/>
<dbReference type="KEGG" id="cel:CELE_F31F4.12"/>
<evidence type="ECO:0000256" key="10">
    <source>
        <dbReference type="RuleBase" id="RU004334"/>
    </source>
</evidence>
<organism evidence="13 14">
    <name type="scientific">Caenorhabditis elegans</name>
    <dbReference type="NCBI Taxonomy" id="6239"/>
    <lineage>
        <taxon>Eukaryota</taxon>
        <taxon>Metazoa</taxon>
        <taxon>Ecdysozoa</taxon>
        <taxon>Nematoda</taxon>
        <taxon>Chromadorea</taxon>
        <taxon>Rhabditida</taxon>
        <taxon>Rhabditina</taxon>
        <taxon>Rhabditomorpha</taxon>
        <taxon>Rhabditoidea</taxon>
        <taxon>Rhabditidae</taxon>
        <taxon>Peloderinae</taxon>
        <taxon>Caenorhabditis</taxon>
    </lineage>
</organism>
<comment type="subcellular location">
    <subcellularLocation>
        <location evidence="10">Nucleus</location>
    </subcellularLocation>
</comment>
<dbReference type="Bgee" id="WBGene00017961">
    <property type="expression patterns" value="Expressed in larva and 2 other cell types or tissues"/>
</dbReference>
<dbReference type="InterPro" id="IPR051152">
    <property type="entry name" value="C.elegans_Orphan_NR"/>
</dbReference>
<dbReference type="InterPro" id="IPR001628">
    <property type="entry name" value="Znf_hrmn_rcpt"/>
</dbReference>
<accession>O17131</accession>
<dbReference type="Pfam" id="PF00105">
    <property type="entry name" value="zf-C4"/>
    <property type="match status" value="1"/>
</dbReference>
<dbReference type="SUPFAM" id="SSF57716">
    <property type="entry name" value="Glucocorticoid receptor-like (DNA-binding domain)"/>
    <property type="match status" value="1"/>
</dbReference>
<dbReference type="GO" id="GO:0005634">
    <property type="term" value="C:nucleus"/>
    <property type="evidence" value="ECO:0007669"/>
    <property type="project" value="UniProtKB-SubCell"/>
</dbReference>
<keyword evidence="7 10" id="KW-0804">Transcription</keyword>
<name>O17131_CAEEL</name>
<dbReference type="Pfam" id="PF00104">
    <property type="entry name" value="Hormone_recep"/>
    <property type="match status" value="1"/>
</dbReference>
<dbReference type="PROSITE" id="PS00031">
    <property type="entry name" value="NUCLEAR_REC_DBD_1"/>
    <property type="match status" value="1"/>
</dbReference>
<keyword evidence="4 10" id="KW-0862">Zinc</keyword>
<dbReference type="GO" id="GO:0008270">
    <property type="term" value="F:zinc ion binding"/>
    <property type="evidence" value="ECO:0007669"/>
    <property type="project" value="UniProtKB-KW"/>
</dbReference>
<dbReference type="OMA" id="TIWHIWS"/>
<gene>
    <name evidence="13 15" type="primary">nhr-180</name>
    <name evidence="13" type="ORF">CELE_F31F4.12</name>
    <name evidence="15" type="ORF">F31F4.12</name>
</gene>
<reference evidence="13 14" key="1">
    <citation type="journal article" date="1998" name="Science">
        <title>Genome sequence of the nematode C. elegans: a platform for investigating biology.</title>
        <authorList>
            <consortium name="The C. elegans sequencing consortium"/>
            <person name="Sulson J.E."/>
            <person name="Waterston R."/>
        </authorList>
    </citation>
    <scope>NUCLEOTIDE SEQUENCE [LARGE SCALE GENOMIC DNA]</scope>
    <source>
        <strain evidence="13 14">Bristol N2</strain>
    </source>
</reference>
<evidence type="ECO:0000256" key="3">
    <source>
        <dbReference type="ARBA" id="ARBA00022771"/>
    </source>
</evidence>
<dbReference type="WormBase" id="F31F4.12">
    <property type="protein sequence ID" value="CE17736"/>
    <property type="gene ID" value="WBGene00017961"/>
    <property type="gene designation" value="nhr-180"/>
</dbReference>
<dbReference type="AlphaFoldDB" id="O17131"/>
<dbReference type="eggNOG" id="KOG3575">
    <property type="taxonomic scope" value="Eukaryota"/>
</dbReference>
<dbReference type="OrthoDB" id="5816380at2759"/>
<dbReference type="SUPFAM" id="SSF48508">
    <property type="entry name" value="Nuclear receptor ligand-binding domain"/>
    <property type="match status" value="1"/>
</dbReference>
<evidence type="ECO:0000313" key="13">
    <source>
        <dbReference type="EMBL" id="CCD70337.1"/>
    </source>
</evidence>
<dbReference type="PANTHER" id="PTHR45680">
    <property type="entry name" value="NUCLEAR HORMONE RECEPTOR FAMILY"/>
    <property type="match status" value="1"/>
</dbReference>
<dbReference type="SMART" id="SM00399">
    <property type="entry name" value="ZnF_C4"/>
    <property type="match status" value="1"/>
</dbReference>
<evidence type="ECO:0000256" key="2">
    <source>
        <dbReference type="ARBA" id="ARBA00022723"/>
    </source>
</evidence>
<evidence type="ECO:0000259" key="11">
    <source>
        <dbReference type="PROSITE" id="PS51030"/>
    </source>
</evidence>
<dbReference type="InterPro" id="IPR035500">
    <property type="entry name" value="NHR-like_dom_sf"/>
</dbReference>
<dbReference type="PROSITE" id="PS51843">
    <property type="entry name" value="NR_LBD"/>
    <property type="match status" value="1"/>
</dbReference>
<dbReference type="EMBL" id="BX284605">
    <property type="protein sequence ID" value="CCD70337.1"/>
    <property type="molecule type" value="Genomic_DNA"/>
</dbReference>
<evidence type="ECO:0000313" key="14">
    <source>
        <dbReference type="Proteomes" id="UP000001940"/>
    </source>
</evidence>
<dbReference type="GO" id="GO:0043565">
    <property type="term" value="F:sequence-specific DNA binding"/>
    <property type="evidence" value="ECO:0007669"/>
    <property type="project" value="InterPro"/>
</dbReference>
<sequence>MKIPRVSSTEISHKTCQICKVEKCHGNHFGVDSCRACAAFFRRTVHSRWSREKCQGGTCDRKKLLCKPCRLQQCFEGGMVTDKFQYNRDLINPVYLKSSIPSSLERLLGKPHFVLISDKNPKKTTIDVHRLLGEATKILNLGHAIPTYCGNNRLKKLSLAVHNNVTFEKLDVIKRATKSEILTNWEYYFKRVATCLNHFDEFKKLEIPMQLKLLQTIWHVWGRLEKITSSARYQKTVENSKLSEVVFQSGWIVDVKDVDIDCNWFSNFPNEQVKNFMLQTSTDLFNVIQYIHDLDPTDVELTYMLAQLCFQYAGNRHRGEIQEVCEQFQNVLSNDLHDYYLNEMRMPRYSRRIAKMMQINNYVQRNIRKGRERMEVIHCLGIFKLEFSHPEMFQDSLFN</sequence>
<evidence type="ECO:0000313" key="15">
    <source>
        <dbReference type="WormBase" id="F31F4.12"/>
    </source>
</evidence>
<evidence type="ECO:0000256" key="1">
    <source>
        <dbReference type="ARBA" id="ARBA00005993"/>
    </source>
</evidence>
<evidence type="ECO:0000256" key="8">
    <source>
        <dbReference type="ARBA" id="ARBA00023170"/>
    </source>
</evidence>
<feature type="domain" description="NR LBD" evidence="12">
    <location>
        <begin position="127"/>
        <end position="396"/>
    </location>
</feature>
<keyword evidence="6 10" id="KW-0238">DNA-binding</keyword>